<evidence type="ECO:0000313" key="1">
    <source>
        <dbReference type="EMBL" id="PWL40333.1"/>
    </source>
</evidence>
<dbReference type="SUPFAM" id="SSF54211">
    <property type="entry name" value="Ribosomal protein S5 domain 2-like"/>
    <property type="match status" value="1"/>
</dbReference>
<keyword evidence="1" id="KW-0418">Kinase</keyword>
<dbReference type="Gene3D" id="3.30.70.890">
    <property type="entry name" value="GHMP kinase, C-terminal domain"/>
    <property type="match status" value="1"/>
</dbReference>
<evidence type="ECO:0000313" key="2">
    <source>
        <dbReference type="Proteomes" id="UP000245762"/>
    </source>
</evidence>
<dbReference type="NCBIfam" id="NF040656">
    <property type="entry name" value="GHMP_GYDIA"/>
    <property type="match status" value="1"/>
</dbReference>
<organism evidence="1 2">
    <name type="scientific">Flagellimonas aquimarina</name>
    <dbReference type="NCBI Taxonomy" id="2201895"/>
    <lineage>
        <taxon>Bacteria</taxon>
        <taxon>Pseudomonadati</taxon>
        <taxon>Bacteroidota</taxon>
        <taxon>Flavobacteriia</taxon>
        <taxon>Flavobacteriales</taxon>
        <taxon>Flavobacteriaceae</taxon>
        <taxon>Flagellimonas</taxon>
    </lineage>
</organism>
<accession>A0A316L7Q0</accession>
<dbReference type="InterPro" id="IPR014721">
    <property type="entry name" value="Ribsml_uS5_D2-typ_fold_subgr"/>
</dbReference>
<dbReference type="OrthoDB" id="5288719at2"/>
<dbReference type="InterPro" id="IPR020568">
    <property type="entry name" value="Ribosomal_Su5_D2-typ_SF"/>
</dbReference>
<dbReference type="GO" id="GO:0016301">
    <property type="term" value="F:kinase activity"/>
    <property type="evidence" value="ECO:0007669"/>
    <property type="project" value="UniProtKB-KW"/>
</dbReference>
<dbReference type="AlphaFoldDB" id="A0A316L7Q0"/>
<protein>
    <submittedName>
        <fullName evidence="1">GHMP kinase</fullName>
    </submittedName>
</protein>
<keyword evidence="1" id="KW-0808">Transferase</keyword>
<dbReference type="Gene3D" id="3.30.230.10">
    <property type="match status" value="1"/>
</dbReference>
<proteinExistence type="predicted"/>
<name>A0A316L7Q0_9FLAO</name>
<dbReference type="InterPro" id="IPR047765">
    <property type="entry name" value="GHMP_GYDIA-like"/>
</dbReference>
<dbReference type="RefSeq" id="WP_109661062.1">
    <property type="nucleotide sequence ID" value="NZ_QGEG01000001.1"/>
</dbReference>
<dbReference type="EMBL" id="QGEG01000001">
    <property type="protein sequence ID" value="PWL40333.1"/>
    <property type="molecule type" value="Genomic_DNA"/>
</dbReference>
<sequence length="303" mass="33757">MQQEYYSNGKLLLSGEYAILDGALGLAVPTKYGQSLKVTSSNSEGLLEWTSFDEKGSIWFSGSFKLENLEIISASENTVAKTLTNLLSEAKFQNPKFLHSTNGFNVETHLTFPRLWGLGTSSTLINNIAQWAQVDAYQLLRKAFGGSGYDIACAQHSRPIFYQLENDVPKVEEVSFDPSFKNSIYFVYLNQKQSSKTAIAAYRQQQSNIENLLEDISAITKKMATSSSLSAFESLMQEHEEILSDVLGMQTIKSKLFPDYIGSMKSLGAWGGDFIMVTGNEKTPSYFKSKGFEVIFSFSEMVL</sequence>
<gene>
    <name evidence="1" type="ORF">DKG77_05800</name>
</gene>
<comment type="caution">
    <text evidence="1">The sequence shown here is derived from an EMBL/GenBank/DDBJ whole genome shotgun (WGS) entry which is preliminary data.</text>
</comment>
<dbReference type="Proteomes" id="UP000245762">
    <property type="component" value="Unassembled WGS sequence"/>
</dbReference>
<dbReference type="InterPro" id="IPR036554">
    <property type="entry name" value="GHMP_kinase_C_sf"/>
</dbReference>
<keyword evidence="2" id="KW-1185">Reference proteome</keyword>
<reference evidence="1 2" key="1">
    <citation type="submission" date="2018-05" db="EMBL/GenBank/DDBJ databases">
        <title>Complete genome sequence of Flagellimonas aquimarina ECD12 isolated from seaweed Ecklonia cava.</title>
        <authorList>
            <person name="Choi S."/>
            <person name="Seong C."/>
        </authorList>
    </citation>
    <scope>NUCLEOTIDE SEQUENCE [LARGE SCALE GENOMIC DNA]</scope>
    <source>
        <strain evidence="1 2">ECD12</strain>
    </source>
</reference>